<dbReference type="CDD" id="cd01392">
    <property type="entry name" value="HTH_LacI"/>
    <property type="match status" value="1"/>
</dbReference>
<dbReference type="RefSeq" id="WP_037198002.1">
    <property type="nucleotide sequence ID" value="NZ_FMAF01000009.1"/>
</dbReference>
<dbReference type="InterPro" id="IPR000843">
    <property type="entry name" value="HTH_LacI"/>
</dbReference>
<accession>A0A1C3WAF8</accession>
<dbReference type="PROSITE" id="PS50932">
    <property type="entry name" value="HTH_LACI_2"/>
    <property type="match status" value="1"/>
</dbReference>
<name>A0A1C3WAF8_9HYPH</name>
<protein>
    <submittedName>
        <fullName evidence="6">Transcriptional regulator, LacI family</fullName>
    </submittedName>
</protein>
<proteinExistence type="predicted"/>
<evidence type="ECO:0000256" key="2">
    <source>
        <dbReference type="ARBA" id="ARBA00023125"/>
    </source>
</evidence>
<evidence type="ECO:0000259" key="5">
    <source>
        <dbReference type="PROSITE" id="PS50932"/>
    </source>
</evidence>
<sequence length="369" mass="39083">MSDTPQGHQSKRPRVTIVDVANGAGVHVSTASRALNPGTSHRISSKVVRKIEKVAEQLGYKRNSLASSLRTQKTGTIGLIVPNLSDPLFSPIIASVEERVAEDGYVTFVANSDYSPVKLRSIVERMSSQFVAGLVVASFELNDPSVELCLELGIPTVAVLRDPRHSRMSSVAMDDAAGVQAMVEHVLDLGHKDITYVTPPLAASTAQNRLAGFNAATRLAKAAGCRFDVIEARAYDVVEGERIMGHMLASGLTSTAVLAFNDLLAVGCLVALKSAGVACPEQISLAGVNDLPFMNLLSPPLTTLHTAGRDLGFESADLLMSLIKNHSQPVKRILLTPHLVLRGSTGPARKPGSSSDPSAIVIQSDPISV</sequence>
<organism evidence="6 7">
    <name type="scientific">Rhizobium lusitanum</name>
    <dbReference type="NCBI Taxonomy" id="293958"/>
    <lineage>
        <taxon>Bacteria</taxon>
        <taxon>Pseudomonadati</taxon>
        <taxon>Pseudomonadota</taxon>
        <taxon>Alphaproteobacteria</taxon>
        <taxon>Hyphomicrobiales</taxon>
        <taxon>Rhizobiaceae</taxon>
        <taxon>Rhizobium/Agrobacterium group</taxon>
        <taxon>Rhizobium</taxon>
    </lineage>
</organism>
<dbReference type="Pfam" id="PF00356">
    <property type="entry name" value="LacI"/>
    <property type="match status" value="1"/>
</dbReference>
<dbReference type="Gene3D" id="3.40.50.2300">
    <property type="match status" value="2"/>
</dbReference>
<dbReference type="OrthoDB" id="7170131at2"/>
<dbReference type="PANTHER" id="PTHR30146:SF109">
    <property type="entry name" value="HTH-TYPE TRANSCRIPTIONAL REGULATOR GALS"/>
    <property type="match status" value="1"/>
</dbReference>
<evidence type="ECO:0000256" key="1">
    <source>
        <dbReference type="ARBA" id="ARBA00023015"/>
    </source>
</evidence>
<dbReference type="SMART" id="SM00354">
    <property type="entry name" value="HTH_LACI"/>
    <property type="match status" value="1"/>
</dbReference>
<dbReference type="GO" id="GO:0000976">
    <property type="term" value="F:transcription cis-regulatory region binding"/>
    <property type="evidence" value="ECO:0007669"/>
    <property type="project" value="TreeGrafter"/>
</dbReference>
<dbReference type="GO" id="GO:0003700">
    <property type="term" value="F:DNA-binding transcription factor activity"/>
    <property type="evidence" value="ECO:0007669"/>
    <property type="project" value="TreeGrafter"/>
</dbReference>
<feature type="domain" description="HTH lacI-type" evidence="5">
    <location>
        <begin position="15"/>
        <end position="71"/>
    </location>
</feature>
<reference evidence="6 7" key="1">
    <citation type="submission" date="2016-08" db="EMBL/GenBank/DDBJ databases">
        <authorList>
            <person name="Seilhamer J.J."/>
        </authorList>
    </citation>
    <scope>NUCLEOTIDE SEQUENCE [LARGE SCALE GENOMIC DNA]</scope>
    <source>
        <strain evidence="6 7">P1-7</strain>
    </source>
</reference>
<feature type="region of interest" description="Disordered" evidence="4">
    <location>
        <begin position="345"/>
        <end position="369"/>
    </location>
</feature>
<evidence type="ECO:0000256" key="3">
    <source>
        <dbReference type="ARBA" id="ARBA00023163"/>
    </source>
</evidence>
<dbReference type="CDD" id="cd06267">
    <property type="entry name" value="PBP1_LacI_sugar_binding-like"/>
    <property type="match status" value="1"/>
</dbReference>
<dbReference type="InterPro" id="IPR028082">
    <property type="entry name" value="Peripla_BP_I"/>
</dbReference>
<dbReference type="SUPFAM" id="SSF53822">
    <property type="entry name" value="Periplasmic binding protein-like I"/>
    <property type="match status" value="1"/>
</dbReference>
<dbReference type="Gene3D" id="1.10.260.40">
    <property type="entry name" value="lambda repressor-like DNA-binding domains"/>
    <property type="match status" value="1"/>
</dbReference>
<dbReference type="InterPro" id="IPR010982">
    <property type="entry name" value="Lambda_DNA-bd_dom_sf"/>
</dbReference>
<keyword evidence="1" id="KW-0805">Transcription regulation</keyword>
<evidence type="ECO:0000256" key="4">
    <source>
        <dbReference type="SAM" id="MobiDB-lite"/>
    </source>
</evidence>
<dbReference type="SUPFAM" id="SSF47413">
    <property type="entry name" value="lambda repressor-like DNA-binding domains"/>
    <property type="match status" value="1"/>
</dbReference>
<dbReference type="InterPro" id="IPR046335">
    <property type="entry name" value="LacI/GalR-like_sensor"/>
</dbReference>
<keyword evidence="3" id="KW-0804">Transcription</keyword>
<evidence type="ECO:0000313" key="7">
    <source>
        <dbReference type="Proteomes" id="UP000199205"/>
    </source>
</evidence>
<dbReference type="Proteomes" id="UP000199205">
    <property type="component" value="Unassembled WGS sequence"/>
</dbReference>
<evidence type="ECO:0000313" key="6">
    <source>
        <dbReference type="EMBL" id="SCB36808.1"/>
    </source>
</evidence>
<dbReference type="PANTHER" id="PTHR30146">
    <property type="entry name" value="LACI-RELATED TRANSCRIPTIONAL REPRESSOR"/>
    <property type="match status" value="1"/>
</dbReference>
<dbReference type="Pfam" id="PF13377">
    <property type="entry name" value="Peripla_BP_3"/>
    <property type="match status" value="1"/>
</dbReference>
<gene>
    <name evidence="6" type="ORF">GA0061101_109123</name>
</gene>
<dbReference type="EMBL" id="FMAF01000009">
    <property type="protein sequence ID" value="SCB36808.1"/>
    <property type="molecule type" value="Genomic_DNA"/>
</dbReference>
<keyword evidence="2" id="KW-0238">DNA-binding</keyword>
<dbReference type="AlphaFoldDB" id="A0A1C3WAF8"/>